<evidence type="ECO:0000313" key="10">
    <source>
        <dbReference type="Proteomes" id="UP000290288"/>
    </source>
</evidence>
<dbReference type="Gene3D" id="1.10.420.10">
    <property type="entry name" value="Peroxidase, domain 2"/>
    <property type="match status" value="1"/>
</dbReference>
<dbReference type="PROSITE" id="PS00435">
    <property type="entry name" value="PEROXIDASE_1"/>
    <property type="match status" value="1"/>
</dbReference>
<name>A0A4Q2DKT2_9AGAR</name>
<comment type="similarity">
    <text evidence="6">Belongs to the peroxidase family.</text>
</comment>
<evidence type="ECO:0000256" key="1">
    <source>
        <dbReference type="ARBA" id="ARBA00022559"/>
    </source>
</evidence>
<dbReference type="InterPro" id="IPR010255">
    <property type="entry name" value="Haem_peroxidase_sf"/>
</dbReference>
<sequence length="526" mass="57305">MATHNIEDGTGGMDGSLVYELDRPENFGLGLNQTSSDFELFPNKVISRADVIAIGAIHAVATCGGPIIPFKGGRVDSFVGGAGGTPEPQHDIASLTESFRKQGFNQADMIKLVACGHTMGGVRSDAFPQLVPPNPASPTVPVIQNFDTTMDFDNKVVTEYLDGSTQNVLVVAENKTMVSDLRVFESDGNSTMRSLADTQTFQNECRDILGRMLETVPRGVTLTDEITLLPEKVTYAQLAIEKEKLVFKTNLRLTQPINGTLNNDRTVTMFWCDKSGDNRDCRGVTRSSVPVKKVQDDPNVSPVTLKLGYFFMNYNFIVPIDAAQSIARFWFEVDEKDGSTPKVYNNGGANYVVDQDQIFFAPMLSNVDVISNGSYTKVYTNRDGEAFFRSYNLVLAVRNELSPSRVYIDGFDSAVRDFKYAVSGTSEFALNSSMPAVGGYKFYTGTFESSGLNLLIDAHAVVGDQTYTQALMSAALLDNTPYVAPGTVSTDVRSTAGAFSWRSREGWALSVVVSVSVAVLATLYPL</sequence>
<dbReference type="PANTHER" id="PTHR31356:SF53">
    <property type="entry name" value="HEME PEROXIDASE"/>
    <property type="match status" value="1"/>
</dbReference>
<keyword evidence="1 7" id="KW-0575">Peroxidase</keyword>
<keyword evidence="3" id="KW-0479">Metal-binding</keyword>
<keyword evidence="10" id="KW-1185">Reference proteome</keyword>
<dbReference type="GO" id="GO:0000302">
    <property type="term" value="P:response to reactive oxygen species"/>
    <property type="evidence" value="ECO:0007669"/>
    <property type="project" value="TreeGrafter"/>
</dbReference>
<evidence type="ECO:0000259" key="8">
    <source>
        <dbReference type="PROSITE" id="PS50873"/>
    </source>
</evidence>
<proteinExistence type="inferred from homology"/>
<dbReference type="Proteomes" id="UP000290288">
    <property type="component" value="Unassembled WGS sequence"/>
</dbReference>
<dbReference type="AlphaFoldDB" id="A0A4Q2DKT2"/>
<evidence type="ECO:0000256" key="5">
    <source>
        <dbReference type="ARBA" id="ARBA00023004"/>
    </source>
</evidence>
<accession>A0A4Q2DKT2</accession>
<dbReference type="EC" id="1.11.1.-" evidence="7"/>
<evidence type="ECO:0000256" key="3">
    <source>
        <dbReference type="ARBA" id="ARBA00022723"/>
    </source>
</evidence>
<dbReference type="GO" id="GO:0020037">
    <property type="term" value="F:heme binding"/>
    <property type="evidence" value="ECO:0007669"/>
    <property type="project" value="UniProtKB-UniRule"/>
</dbReference>
<organism evidence="9 10">
    <name type="scientific">Candolleomyces aberdarensis</name>
    <dbReference type="NCBI Taxonomy" id="2316362"/>
    <lineage>
        <taxon>Eukaryota</taxon>
        <taxon>Fungi</taxon>
        <taxon>Dikarya</taxon>
        <taxon>Basidiomycota</taxon>
        <taxon>Agaricomycotina</taxon>
        <taxon>Agaricomycetes</taxon>
        <taxon>Agaricomycetidae</taxon>
        <taxon>Agaricales</taxon>
        <taxon>Agaricineae</taxon>
        <taxon>Psathyrellaceae</taxon>
        <taxon>Candolleomyces</taxon>
    </lineage>
</organism>
<dbReference type="Gene3D" id="1.10.520.10">
    <property type="match status" value="1"/>
</dbReference>
<dbReference type="GO" id="GO:0004601">
    <property type="term" value="F:peroxidase activity"/>
    <property type="evidence" value="ECO:0007669"/>
    <property type="project" value="UniProtKB-KW"/>
</dbReference>
<dbReference type="GO" id="GO:0042744">
    <property type="term" value="P:hydrogen peroxide catabolic process"/>
    <property type="evidence" value="ECO:0007669"/>
    <property type="project" value="TreeGrafter"/>
</dbReference>
<dbReference type="InterPro" id="IPR002016">
    <property type="entry name" value="Haem_peroxidase"/>
</dbReference>
<dbReference type="InterPro" id="IPR044831">
    <property type="entry name" value="Ccp1-like"/>
</dbReference>
<protein>
    <recommendedName>
        <fullName evidence="7">Peroxidase</fullName>
        <ecNumber evidence="7">1.11.1.-</ecNumber>
    </recommendedName>
</protein>
<evidence type="ECO:0000256" key="6">
    <source>
        <dbReference type="RuleBase" id="RU004241"/>
    </source>
</evidence>
<evidence type="ECO:0000256" key="2">
    <source>
        <dbReference type="ARBA" id="ARBA00022617"/>
    </source>
</evidence>
<dbReference type="SUPFAM" id="SSF48113">
    <property type="entry name" value="Heme-dependent peroxidases"/>
    <property type="match status" value="1"/>
</dbReference>
<dbReference type="PANTHER" id="PTHR31356">
    <property type="entry name" value="THYLAKOID LUMENAL 29 KDA PROTEIN, CHLOROPLASTIC-RELATED"/>
    <property type="match status" value="1"/>
</dbReference>
<dbReference type="PRINTS" id="PR00458">
    <property type="entry name" value="PEROXIDASE"/>
</dbReference>
<dbReference type="InterPro" id="IPR019793">
    <property type="entry name" value="Peroxidases_heam-ligand_BS"/>
</dbReference>
<dbReference type="STRING" id="2316362.A0A4Q2DKT2"/>
<gene>
    <name evidence="9" type="ORF">EST38_g5342</name>
</gene>
<dbReference type="EMBL" id="SDEE01000145">
    <property type="protein sequence ID" value="RXW20519.1"/>
    <property type="molecule type" value="Genomic_DNA"/>
</dbReference>
<keyword evidence="5" id="KW-0408">Iron</keyword>
<keyword evidence="2" id="KW-0349">Heme</keyword>
<dbReference type="OrthoDB" id="5985073at2759"/>
<dbReference type="Pfam" id="PF00141">
    <property type="entry name" value="peroxidase"/>
    <property type="match status" value="1"/>
</dbReference>
<evidence type="ECO:0000256" key="7">
    <source>
        <dbReference type="RuleBase" id="RU363051"/>
    </source>
</evidence>
<evidence type="ECO:0000313" key="9">
    <source>
        <dbReference type="EMBL" id="RXW20519.1"/>
    </source>
</evidence>
<dbReference type="GO" id="GO:0034599">
    <property type="term" value="P:cellular response to oxidative stress"/>
    <property type="evidence" value="ECO:0007669"/>
    <property type="project" value="InterPro"/>
</dbReference>
<dbReference type="PROSITE" id="PS50873">
    <property type="entry name" value="PEROXIDASE_4"/>
    <property type="match status" value="1"/>
</dbReference>
<reference evidence="9 10" key="1">
    <citation type="submission" date="2019-01" db="EMBL/GenBank/DDBJ databases">
        <title>Draft genome sequence of Psathyrella aberdarensis IHI B618.</title>
        <authorList>
            <person name="Buettner E."/>
            <person name="Kellner H."/>
        </authorList>
    </citation>
    <scope>NUCLEOTIDE SEQUENCE [LARGE SCALE GENOMIC DNA]</scope>
    <source>
        <strain evidence="9 10">IHI B618</strain>
    </source>
</reference>
<comment type="caution">
    <text evidence="9">The sequence shown here is derived from an EMBL/GenBank/DDBJ whole genome shotgun (WGS) entry which is preliminary data.</text>
</comment>
<dbReference type="GO" id="GO:0046872">
    <property type="term" value="F:metal ion binding"/>
    <property type="evidence" value="ECO:0007669"/>
    <property type="project" value="UniProtKB-UniRule"/>
</dbReference>
<keyword evidence="4 7" id="KW-0560">Oxidoreductase</keyword>
<feature type="domain" description="Plant heme peroxidase family profile" evidence="8">
    <location>
        <begin position="45"/>
        <end position="187"/>
    </location>
</feature>
<evidence type="ECO:0000256" key="4">
    <source>
        <dbReference type="ARBA" id="ARBA00023002"/>
    </source>
</evidence>